<dbReference type="EMBL" id="NPBJ01000035">
    <property type="protein sequence ID" value="PAD98579.1"/>
    <property type="molecule type" value="Genomic_DNA"/>
</dbReference>
<keyword evidence="1" id="KW-0812">Transmembrane</keyword>
<sequence>MKKEEEFHILAKELLVFYDELDYEVKVILDNHFKDSEEYREIKSMSSFDYMEKEIKEERVTSGALTNEFKSLKLFRQLIMGLLVLSRAILIFSLFSGSDINMTVIKADAILYYVPLTIVANILTFVGFRRRVFWSFLTFDVLFLLAFLLF</sequence>
<dbReference type="RefSeq" id="WP_095220442.1">
    <property type="nucleotide sequence ID" value="NZ_NPBJ01000035.1"/>
</dbReference>
<evidence type="ECO:0000313" key="3">
    <source>
        <dbReference type="Proteomes" id="UP000216852"/>
    </source>
</evidence>
<keyword evidence="1" id="KW-0472">Membrane</keyword>
<accession>A0ABX4GUP3</accession>
<comment type="caution">
    <text evidence="2">The sequence shown here is derived from an EMBL/GenBank/DDBJ whole genome shotgun (WGS) entry which is preliminary data.</text>
</comment>
<organism evidence="2 3">
    <name type="scientific">Terribacillus saccharophilus</name>
    <dbReference type="NCBI Taxonomy" id="361277"/>
    <lineage>
        <taxon>Bacteria</taxon>
        <taxon>Bacillati</taxon>
        <taxon>Bacillota</taxon>
        <taxon>Bacilli</taxon>
        <taxon>Bacillales</taxon>
        <taxon>Bacillaceae</taxon>
        <taxon>Terribacillus</taxon>
    </lineage>
</organism>
<feature type="transmembrane region" description="Helical" evidence="1">
    <location>
        <begin position="133"/>
        <end position="149"/>
    </location>
</feature>
<protein>
    <submittedName>
        <fullName evidence="2">Uncharacterized protein</fullName>
    </submittedName>
</protein>
<dbReference type="Proteomes" id="UP000216852">
    <property type="component" value="Unassembled WGS sequence"/>
</dbReference>
<feature type="transmembrane region" description="Helical" evidence="1">
    <location>
        <begin position="109"/>
        <end position="126"/>
    </location>
</feature>
<keyword evidence="1" id="KW-1133">Transmembrane helix</keyword>
<evidence type="ECO:0000313" key="2">
    <source>
        <dbReference type="EMBL" id="PAD98579.1"/>
    </source>
</evidence>
<reference evidence="2 3" key="1">
    <citation type="submission" date="2017-07" db="EMBL/GenBank/DDBJ databases">
        <title>Isolation and whole genome analysis of endospore-forming bacteria from heroin.</title>
        <authorList>
            <person name="Kalinowski J."/>
            <person name="Ahrens B."/>
            <person name="Al-Dilaimi A."/>
            <person name="Winkler A."/>
            <person name="Wibberg D."/>
            <person name="Schleenbecker U."/>
            <person name="Ruckert C."/>
            <person name="Wolfel R."/>
            <person name="Grass G."/>
        </authorList>
    </citation>
    <scope>NUCLEOTIDE SEQUENCE [LARGE SCALE GENOMIC DNA]</scope>
    <source>
        <strain evidence="2 3">7517-1</strain>
    </source>
</reference>
<name>A0ABX4GUP3_9BACI</name>
<evidence type="ECO:0000256" key="1">
    <source>
        <dbReference type="SAM" id="Phobius"/>
    </source>
</evidence>
<feature type="transmembrane region" description="Helical" evidence="1">
    <location>
        <begin position="78"/>
        <end position="97"/>
    </location>
</feature>
<keyword evidence="3" id="KW-1185">Reference proteome</keyword>
<proteinExistence type="predicted"/>
<gene>
    <name evidence="2" type="ORF">CHH48_16630</name>
</gene>